<keyword evidence="4" id="KW-0597">Phosphoprotein</keyword>
<organism evidence="14 15">
    <name type="scientific">Comamonas brasiliensis</name>
    <dbReference type="NCBI Taxonomy" id="1812482"/>
    <lineage>
        <taxon>Bacteria</taxon>
        <taxon>Pseudomonadati</taxon>
        <taxon>Pseudomonadota</taxon>
        <taxon>Betaproteobacteria</taxon>
        <taxon>Burkholderiales</taxon>
        <taxon>Comamonadaceae</taxon>
        <taxon>Comamonas</taxon>
    </lineage>
</organism>
<evidence type="ECO:0000313" key="15">
    <source>
        <dbReference type="Proteomes" id="UP001647436"/>
    </source>
</evidence>
<evidence type="ECO:0000256" key="4">
    <source>
        <dbReference type="ARBA" id="ARBA00022553"/>
    </source>
</evidence>
<keyword evidence="9" id="KW-0902">Two-component regulatory system</keyword>
<dbReference type="PROSITE" id="PS50109">
    <property type="entry name" value="HIS_KIN"/>
    <property type="match status" value="1"/>
</dbReference>
<evidence type="ECO:0000256" key="1">
    <source>
        <dbReference type="ARBA" id="ARBA00000085"/>
    </source>
</evidence>
<evidence type="ECO:0000256" key="10">
    <source>
        <dbReference type="ARBA" id="ARBA00023136"/>
    </source>
</evidence>
<dbReference type="Gene3D" id="1.10.287.130">
    <property type="match status" value="1"/>
</dbReference>
<keyword evidence="7" id="KW-0418">Kinase</keyword>
<dbReference type="InterPro" id="IPR004358">
    <property type="entry name" value="Sig_transdc_His_kin-like_C"/>
</dbReference>
<feature type="domain" description="Histidine kinase" evidence="12">
    <location>
        <begin position="274"/>
        <end position="499"/>
    </location>
</feature>
<evidence type="ECO:0000256" key="3">
    <source>
        <dbReference type="ARBA" id="ARBA00012438"/>
    </source>
</evidence>
<dbReference type="SMART" id="SM00388">
    <property type="entry name" value="HisKA"/>
    <property type="match status" value="1"/>
</dbReference>
<evidence type="ECO:0000256" key="7">
    <source>
        <dbReference type="ARBA" id="ARBA00022777"/>
    </source>
</evidence>
<evidence type="ECO:0000259" key="13">
    <source>
        <dbReference type="PROSITE" id="PS50885"/>
    </source>
</evidence>
<dbReference type="CDD" id="cd00082">
    <property type="entry name" value="HisKA"/>
    <property type="match status" value="1"/>
</dbReference>
<comment type="catalytic activity">
    <reaction evidence="1">
        <text>ATP + protein L-histidine = ADP + protein N-phospho-L-histidine.</text>
        <dbReference type="EC" id="2.7.13.3"/>
    </reaction>
</comment>
<keyword evidence="10 11" id="KW-0472">Membrane</keyword>
<accession>A0ABS5LWE2</accession>
<dbReference type="InterPro" id="IPR036097">
    <property type="entry name" value="HisK_dim/P_sf"/>
</dbReference>
<sequence>MAFAAGRPLLAIPELEYASFTSMKIFQREQRSLFGEILDWMLTPLLLLWPVSLALTWLVAQGLANKPFDRALEYNAQALAQLVIVQRGKVQFNLPQSASEILRADESDTVFFQVRGTRGEYLAGERDLPRPPTTDEDPPAGTVLLRDEEYKGIDLRVAYIWVRMPLPGEPSALVQVAETREKRSVLATEIIKGVMLPQFVILPLAALLVWLALARGIKPLHRLEERIRARKPEDLSPINHKDVPLEVVPLVDSVNDLLQRLHDSIATQKRFLADAAHQLKTPLAGLRMQADLAQREGTNTEDLKRSLAQIGRSSMRATHTVNQLLALARAESAVPAMQGCNLVRLVTEVVQDCLPRAMDKHIDLGYEGAGASTPGVWLNGNATLLTELVRNLVDNAINYTPSTSAQPGMVTVRVQADHFGQILLLQVEDSGPGVPLAERELIFQPFYRALGSEADGSGLGLPIVMEIARQHGAQVLLQDARPGHVPPGALFTVRFKAMPGQQ</sequence>
<keyword evidence="8 11" id="KW-1133">Transmembrane helix</keyword>
<dbReference type="InterPro" id="IPR003660">
    <property type="entry name" value="HAMP_dom"/>
</dbReference>
<evidence type="ECO:0000256" key="6">
    <source>
        <dbReference type="ARBA" id="ARBA00022692"/>
    </source>
</evidence>
<evidence type="ECO:0000313" key="14">
    <source>
        <dbReference type="EMBL" id="MBS3020824.1"/>
    </source>
</evidence>
<dbReference type="SUPFAM" id="SSF47384">
    <property type="entry name" value="Homodimeric domain of signal transducing histidine kinase"/>
    <property type="match status" value="1"/>
</dbReference>
<evidence type="ECO:0000256" key="11">
    <source>
        <dbReference type="SAM" id="Phobius"/>
    </source>
</evidence>
<dbReference type="GO" id="GO:0004673">
    <property type="term" value="F:protein histidine kinase activity"/>
    <property type="evidence" value="ECO:0007669"/>
    <property type="project" value="UniProtKB-EC"/>
</dbReference>
<evidence type="ECO:0000256" key="2">
    <source>
        <dbReference type="ARBA" id="ARBA00004370"/>
    </source>
</evidence>
<evidence type="ECO:0000256" key="8">
    <source>
        <dbReference type="ARBA" id="ARBA00022989"/>
    </source>
</evidence>
<gene>
    <name evidence="14" type="primary">qseC_2</name>
    <name evidence="14" type="ORF">DJFAAGMI_03588</name>
</gene>
<dbReference type="SUPFAM" id="SSF55874">
    <property type="entry name" value="ATPase domain of HSP90 chaperone/DNA topoisomerase II/histidine kinase"/>
    <property type="match status" value="1"/>
</dbReference>
<feature type="transmembrane region" description="Helical" evidence="11">
    <location>
        <begin position="190"/>
        <end position="213"/>
    </location>
</feature>
<dbReference type="Pfam" id="PF08521">
    <property type="entry name" value="2CSK_N"/>
    <property type="match status" value="1"/>
</dbReference>
<keyword evidence="15" id="KW-1185">Reference proteome</keyword>
<keyword evidence="5 14" id="KW-0808">Transferase</keyword>
<dbReference type="Pfam" id="PF02518">
    <property type="entry name" value="HATPase_c"/>
    <property type="match status" value="1"/>
</dbReference>
<dbReference type="PROSITE" id="PS50885">
    <property type="entry name" value="HAMP"/>
    <property type="match status" value="1"/>
</dbReference>
<comment type="subcellular location">
    <subcellularLocation>
        <location evidence="2">Membrane</location>
    </subcellularLocation>
</comment>
<evidence type="ECO:0000256" key="5">
    <source>
        <dbReference type="ARBA" id="ARBA00022679"/>
    </source>
</evidence>
<dbReference type="Pfam" id="PF00512">
    <property type="entry name" value="HisKA"/>
    <property type="match status" value="1"/>
</dbReference>
<dbReference type="EMBL" id="JAANES010000004">
    <property type="protein sequence ID" value="MBS3020824.1"/>
    <property type="molecule type" value="Genomic_DNA"/>
</dbReference>
<dbReference type="SMART" id="SM00387">
    <property type="entry name" value="HATPase_c"/>
    <property type="match status" value="1"/>
</dbReference>
<feature type="domain" description="HAMP" evidence="13">
    <location>
        <begin position="214"/>
        <end position="266"/>
    </location>
</feature>
<dbReference type="EC" id="2.7.13.3" evidence="3"/>
<name>A0ABS5LWE2_9BURK</name>
<dbReference type="InterPro" id="IPR005467">
    <property type="entry name" value="His_kinase_dom"/>
</dbReference>
<dbReference type="InterPro" id="IPR003594">
    <property type="entry name" value="HATPase_dom"/>
</dbReference>
<keyword evidence="6 11" id="KW-0812">Transmembrane</keyword>
<dbReference type="Gene3D" id="3.30.565.10">
    <property type="entry name" value="Histidine kinase-like ATPase, C-terminal domain"/>
    <property type="match status" value="1"/>
</dbReference>
<evidence type="ECO:0000259" key="12">
    <source>
        <dbReference type="PROSITE" id="PS50109"/>
    </source>
</evidence>
<comment type="caution">
    <text evidence="14">The sequence shown here is derived from an EMBL/GenBank/DDBJ whole genome shotgun (WGS) entry which is preliminary data.</text>
</comment>
<evidence type="ECO:0000256" key="9">
    <source>
        <dbReference type="ARBA" id="ARBA00023012"/>
    </source>
</evidence>
<reference evidence="14 15" key="1">
    <citation type="submission" date="2020-03" db="EMBL/GenBank/DDBJ databases">
        <title>The role of nitrogen metabolism on polyethylene biodegradation.</title>
        <authorList>
            <person name="Peixoto J."/>
            <person name="Vizzotto C.S."/>
            <person name="Ramos A."/>
            <person name="Alves G."/>
            <person name="Steindorff A."/>
            <person name="Kruger R."/>
        </authorList>
    </citation>
    <scope>NUCLEOTIDE SEQUENCE [LARGE SCALE GENOMIC DNA]</scope>
    <source>
        <strain evidence="14 15">PE63</strain>
    </source>
</reference>
<feature type="transmembrane region" description="Helical" evidence="11">
    <location>
        <begin position="40"/>
        <end position="60"/>
    </location>
</feature>
<dbReference type="InterPro" id="IPR050428">
    <property type="entry name" value="TCS_sensor_his_kinase"/>
</dbReference>
<dbReference type="PANTHER" id="PTHR45436:SF1">
    <property type="entry name" value="SENSOR PROTEIN QSEC"/>
    <property type="match status" value="1"/>
</dbReference>
<proteinExistence type="predicted"/>
<dbReference type="InterPro" id="IPR003661">
    <property type="entry name" value="HisK_dim/P_dom"/>
</dbReference>
<dbReference type="Proteomes" id="UP001647436">
    <property type="component" value="Unassembled WGS sequence"/>
</dbReference>
<dbReference type="PANTHER" id="PTHR45436">
    <property type="entry name" value="SENSOR HISTIDINE KINASE YKOH"/>
    <property type="match status" value="1"/>
</dbReference>
<dbReference type="InterPro" id="IPR013727">
    <property type="entry name" value="2CSK_N"/>
</dbReference>
<protein>
    <recommendedName>
        <fullName evidence="3">histidine kinase</fullName>
        <ecNumber evidence="3">2.7.13.3</ecNumber>
    </recommendedName>
</protein>
<dbReference type="PRINTS" id="PR00344">
    <property type="entry name" value="BCTRLSENSOR"/>
</dbReference>
<dbReference type="InterPro" id="IPR036890">
    <property type="entry name" value="HATPase_C_sf"/>
</dbReference>